<evidence type="ECO:0000313" key="2">
    <source>
        <dbReference type="EMBL" id="CAH0016733.1"/>
    </source>
</evidence>
<dbReference type="AlphaFoldDB" id="A0A9N9YF46"/>
<dbReference type="Proteomes" id="UP000696573">
    <property type="component" value="Unassembled WGS sequence"/>
</dbReference>
<feature type="compositionally biased region" description="Basic residues" evidence="1">
    <location>
        <begin position="213"/>
        <end position="235"/>
    </location>
</feature>
<feature type="compositionally biased region" description="Acidic residues" evidence="1">
    <location>
        <begin position="87"/>
        <end position="96"/>
    </location>
</feature>
<feature type="compositionally biased region" description="Low complexity" evidence="1">
    <location>
        <begin position="368"/>
        <end position="381"/>
    </location>
</feature>
<evidence type="ECO:0000313" key="3">
    <source>
        <dbReference type="Proteomes" id="UP000696573"/>
    </source>
</evidence>
<feature type="compositionally biased region" description="Polar residues" evidence="1">
    <location>
        <begin position="579"/>
        <end position="613"/>
    </location>
</feature>
<dbReference type="EMBL" id="CABFNQ020000485">
    <property type="protein sequence ID" value="CAH0016733.1"/>
    <property type="molecule type" value="Genomic_DNA"/>
</dbReference>
<keyword evidence="3" id="KW-1185">Reference proteome</keyword>
<feature type="compositionally biased region" description="Basic and acidic residues" evidence="1">
    <location>
        <begin position="314"/>
        <end position="333"/>
    </location>
</feature>
<feature type="compositionally biased region" description="Basic and acidic residues" evidence="1">
    <location>
        <begin position="726"/>
        <end position="762"/>
    </location>
</feature>
<proteinExistence type="predicted"/>
<feature type="compositionally biased region" description="Acidic residues" evidence="1">
    <location>
        <begin position="280"/>
        <end position="309"/>
    </location>
</feature>
<feature type="compositionally biased region" description="Low complexity" evidence="1">
    <location>
        <begin position="768"/>
        <end position="781"/>
    </location>
</feature>
<feature type="region of interest" description="Disordered" evidence="1">
    <location>
        <begin position="1"/>
        <end position="21"/>
    </location>
</feature>
<evidence type="ECO:0008006" key="4">
    <source>
        <dbReference type="Google" id="ProtNLM"/>
    </source>
</evidence>
<dbReference type="OrthoDB" id="275715at2759"/>
<name>A0A9N9YF46_9HYPO</name>
<protein>
    <recommendedName>
        <fullName evidence="4">Apopolysialoglycoprotein</fullName>
    </recommendedName>
</protein>
<feature type="compositionally biased region" description="Low complexity" evidence="1">
    <location>
        <begin position="689"/>
        <end position="715"/>
    </location>
</feature>
<feature type="region of interest" description="Disordered" evidence="1">
    <location>
        <begin position="192"/>
        <end position="787"/>
    </location>
</feature>
<feature type="compositionally biased region" description="Basic and acidic residues" evidence="1">
    <location>
        <begin position="97"/>
        <end position="107"/>
    </location>
</feature>
<feature type="region of interest" description="Disordered" evidence="1">
    <location>
        <begin position="77"/>
        <end position="108"/>
    </location>
</feature>
<gene>
    <name evidence="2" type="ORF">CRHIZ90672A_00014040</name>
</gene>
<evidence type="ECO:0000256" key="1">
    <source>
        <dbReference type="SAM" id="MobiDB-lite"/>
    </source>
</evidence>
<comment type="caution">
    <text evidence="2">The sequence shown here is derived from an EMBL/GenBank/DDBJ whole genome shotgun (WGS) entry which is preliminary data.</text>
</comment>
<feature type="compositionally biased region" description="Basic and acidic residues" evidence="1">
    <location>
        <begin position="418"/>
        <end position="436"/>
    </location>
</feature>
<accession>A0A9N9YF46</accession>
<feature type="compositionally biased region" description="Low complexity" evidence="1">
    <location>
        <begin position="651"/>
        <end position="660"/>
    </location>
</feature>
<feature type="compositionally biased region" description="Basic and acidic residues" evidence="1">
    <location>
        <begin position="497"/>
        <end position="532"/>
    </location>
</feature>
<sequence>MAPGTRRANRSGYAEHDDFEGLPVRQWRQDWVTVAPPEQQEQQQQNDIWAIELIHGMPKDATLLPLHTQELLRAARSGRLYKRPPPPEEEDAEAEAAPEKQEKKEEETVATGFSVKLWKQLPRSSEDTGLSHLAKRRKGTITIASKTVLEKAVGPTVTRATVRRIDAAGNPYTEEVTLADGQQVQGEIISTRVEAAPIGQPETFQQAPPPPPARKRAPPPKRKRAGPGRGKKKAKIPLPGAVQPAGVVPDANGLSAPKPNGLPNDTKSASEAPTNHDSELADGDENDEDDDDDDEGDEGDEGEEGEGEDTPSVQHRDSAPVDEGPHLDKEMKDAAPAVEVPESKEQMDVEMEDATSAPAPVDLPKPPALASALAEASVSSPKLEGSPLKNEVLPPPESKSADEATQAVVATDDVPTEPPKDQGEDNDQKQETEESQHAPASVVESLPEPKEVTPEARVGPSTDALLPPPPDQVGNISSPNASPKDESAPDHSSLSGDKAHDDEDRGGEDLSDKPTHEHSDLMSVDDPIKPEDSVSMGVPRTESGAPSEAATGSVGGTTELDLKAEHPSAPSPEKALEQPSEQSSEQPLEQLPEQSSEQPLEQLPEQPSAQTVDQPLEEPPTQAAVQAPEESLEQLPDQPSEQPQSASDVPAEALEASAEETSQISQPVQEESDLLDGLMGELDREASKTAAAGAEAAAPTPVEVEVVPEPTPEAGFSEDTVLKSATPDKELKTEPESETKVEATEEPLSEVKEVKEEPKDVSAEAPQEETASAEAHTEAPAGPVDEN</sequence>
<organism evidence="2 3">
    <name type="scientific">Clonostachys rhizophaga</name>
    <dbReference type="NCBI Taxonomy" id="160324"/>
    <lineage>
        <taxon>Eukaryota</taxon>
        <taxon>Fungi</taxon>
        <taxon>Dikarya</taxon>
        <taxon>Ascomycota</taxon>
        <taxon>Pezizomycotina</taxon>
        <taxon>Sordariomycetes</taxon>
        <taxon>Hypocreomycetidae</taxon>
        <taxon>Hypocreales</taxon>
        <taxon>Bionectriaceae</taxon>
        <taxon>Clonostachys</taxon>
    </lineage>
</organism>
<reference evidence="2" key="1">
    <citation type="submission" date="2021-10" db="EMBL/GenBank/DDBJ databases">
        <authorList>
            <person name="Piombo E."/>
        </authorList>
    </citation>
    <scope>NUCLEOTIDE SEQUENCE</scope>
</reference>
<feature type="compositionally biased region" description="Polar residues" evidence="1">
    <location>
        <begin position="263"/>
        <end position="273"/>
    </location>
</feature>
<feature type="compositionally biased region" description="Polar residues" evidence="1">
    <location>
        <begin position="637"/>
        <end position="647"/>
    </location>
</feature>